<accession>G7JLT6</accession>
<organism evidence="4 7">
    <name type="scientific">Medicago truncatula</name>
    <name type="common">Barrel medic</name>
    <name type="synonym">Medicago tribuloides</name>
    <dbReference type="NCBI Taxonomy" id="3880"/>
    <lineage>
        <taxon>Eukaryota</taxon>
        <taxon>Viridiplantae</taxon>
        <taxon>Streptophyta</taxon>
        <taxon>Embryophyta</taxon>
        <taxon>Tracheophyta</taxon>
        <taxon>Spermatophyta</taxon>
        <taxon>Magnoliopsida</taxon>
        <taxon>eudicotyledons</taxon>
        <taxon>Gunneridae</taxon>
        <taxon>Pentapetalae</taxon>
        <taxon>rosids</taxon>
        <taxon>fabids</taxon>
        <taxon>Fabales</taxon>
        <taxon>Fabaceae</taxon>
        <taxon>Papilionoideae</taxon>
        <taxon>50 kb inversion clade</taxon>
        <taxon>NPAAA clade</taxon>
        <taxon>Hologalegina</taxon>
        <taxon>IRL clade</taxon>
        <taxon>Trifolieae</taxon>
        <taxon>Medicago</taxon>
    </lineage>
</organism>
<dbReference type="Proteomes" id="UP000265566">
    <property type="component" value="Chromosome 4"/>
</dbReference>
<dbReference type="GO" id="GO:0016491">
    <property type="term" value="F:oxidoreductase activity"/>
    <property type="evidence" value="ECO:0000318"/>
    <property type="project" value="GO_Central"/>
</dbReference>
<dbReference type="OrthoDB" id="958254at2759"/>
<evidence type="ECO:0000256" key="2">
    <source>
        <dbReference type="ARBA" id="ARBA00023180"/>
    </source>
</evidence>
<name>G7JLT6_MEDTR</name>
<evidence type="ECO:0000256" key="3">
    <source>
        <dbReference type="SAM" id="SignalP"/>
    </source>
</evidence>
<dbReference type="EMBL" id="PSQE01000004">
    <property type="protein sequence ID" value="RHN58742.1"/>
    <property type="molecule type" value="Genomic_DNA"/>
</dbReference>
<dbReference type="HOGENOM" id="CLU_066886_1_1_1"/>
<evidence type="ECO:0000313" key="4">
    <source>
        <dbReference type="EMBL" id="AES86769.1"/>
    </source>
</evidence>
<dbReference type="Proteomes" id="UP000002051">
    <property type="component" value="Chromosome 4"/>
</dbReference>
<dbReference type="PANTHER" id="PTHR13234">
    <property type="entry name" value="GAMMA-INTERFERON INDUCIBLE LYSOSOMAL THIOL REDUCTASE GILT"/>
    <property type="match status" value="1"/>
</dbReference>
<dbReference type="Gramene" id="rna20682">
    <property type="protein sequence ID" value="RHN58742.1"/>
    <property type="gene ID" value="gene20682"/>
</dbReference>
<dbReference type="OMA" id="FDLIYCM"/>
<keyword evidence="3" id="KW-0732">Signal</keyword>
<sequence length="224" mass="25295">MGSPKLPITIVIPLILLFFTYDSKGASYDTSGSQIKPVDYEKVNLSVYYESLSNSSAVFIVKNLREIFNNDLIDIVNLQLVPWANSHVNQTNNAISCQNGPDECELNSLAACALNIWPNVDEHYSLINCFEFLAIERNIKMWQDDCLKQLGLPLEPFMNCFNRGNGTEFGQKYIDETAKLDPPHSFVPWVVVNNQPIEKDYENFTDYVCKAYKGAAIPAVCNVH</sequence>
<gene>
    <name evidence="6" type="primary">11412571</name>
    <name evidence="4" type="ordered locus">MTR_4g014630</name>
    <name evidence="5" type="ORF">MtrunA17_Chr4g0005651</name>
</gene>
<reference evidence="6" key="3">
    <citation type="submission" date="2015-04" db="UniProtKB">
        <authorList>
            <consortium name="EnsemblPlants"/>
        </authorList>
    </citation>
    <scope>IDENTIFICATION</scope>
    <source>
        <strain evidence="6">cv. Jemalong A17</strain>
    </source>
</reference>
<evidence type="ECO:0000313" key="5">
    <source>
        <dbReference type="EMBL" id="RHN58742.1"/>
    </source>
</evidence>
<dbReference type="EMBL" id="CM001220">
    <property type="protein sequence ID" value="AES86769.1"/>
    <property type="molecule type" value="Genomic_DNA"/>
</dbReference>
<evidence type="ECO:0000256" key="1">
    <source>
        <dbReference type="ARBA" id="ARBA00005679"/>
    </source>
</evidence>
<protein>
    <submittedName>
        <fullName evidence="4 5">Gamma interferon inducible lysosomal thiol reductase</fullName>
    </submittedName>
</protein>
<dbReference type="GO" id="GO:0016671">
    <property type="term" value="F:oxidoreductase activity, acting on a sulfur group of donors, disulfide as acceptor"/>
    <property type="evidence" value="ECO:0007669"/>
    <property type="project" value="InterPro"/>
</dbReference>
<reference evidence="4 7" key="2">
    <citation type="journal article" date="2014" name="BMC Genomics">
        <title>An improved genome release (version Mt4.0) for the model legume Medicago truncatula.</title>
        <authorList>
            <person name="Tang H."/>
            <person name="Krishnakumar V."/>
            <person name="Bidwell S."/>
            <person name="Rosen B."/>
            <person name="Chan A."/>
            <person name="Zhou S."/>
            <person name="Gentzbittel L."/>
            <person name="Childs K.L."/>
            <person name="Yandell M."/>
            <person name="Gundlach H."/>
            <person name="Mayer K.F."/>
            <person name="Schwartz D.C."/>
            <person name="Town C.D."/>
        </authorList>
    </citation>
    <scope>GENOME REANNOTATION</scope>
    <source>
        <strain evidence="6 7">cv. Jemalong A17</strain>
    </source>
</reference>
<dbReference type="PaxDb" id="3880-AES86769"/>
<evidence type="ECO:0000313" key="7">
    <source>
        <dbReference type="Proteomes" id="UP000002051"/>
    </source>
</evidence>
<dbReference type="EnsemblPlants" id="AES86769">
    <property type="protein sequence ID" value="AES86769"/>
    <property type="gene ID" value="MTR_4g014630"/>
</dbReference>
<dbReference type="AlphaFoldDB" id="G7JLT6"/>
<feature type="signal peptide" evidence="3">
    <location>
        <begin position="1"/>
        <end position="25"/>
    </location>
</feature>
<proteinExistence type="inferred from homology"/>
<comment type="similarity">
    <text evidence="1">Belongs to the GILT family.</text>
</comment>
<evidence type="ECO:0000313" key="6">
    <source>
        <dbReference type="EnsemblPlants" id="AES86769"/>
    </source>
</evidence>
<dbReference type="PANTHER" id="PTHR13234:SF27">
    <property type="entry name" value="GAMMA INTERFERON INDUCIBLE LYSOSOMAL THIOL REDUCTASE"/>
    <property type="match status" value="1"/>
</dbReference>
<keyword evidence="7" id="KW-1185">Reference proteome</keyword>
<dbReference type="Pfam" id="PF03227">
    <property type="entry name" value="GILT"/>
    <property type="match status" value="1"/>
</dbReference>
<keyword evidence="2" id="KW-0325">Glycoprotein</keyword>
<reference evidence="5" key="4">
    <citation type="journal article" date="2018" name="Nat. Plants">
        <title>Whole-genome landscape of Medicago truncatula symbiotic genes.</title>
        <authorList>
            <person name="Pecrix Y."/>
            <person name="Gamas P."/>
            <person name="Carrere S."/>
        </authorList>
    </citation>
    <scope>NUCLEOTIDE SEQUENCE</scope>
    <source>
        <tissue evidence="5">Leaves</tissue>
    </source>
</reference>
<dbReference type="InterPro" id="IPR004911">
    <property type="entry name" value="Interferon-induced_GILT"/>
</dbReference>
<dbReference type="eggNOG" id="KOG3160">
    <property type="taxonomic scope" value="Eukaryota"/>
</dbReference>
<reference evidence="4 7" key="1">
    <citation type="journal article" date="2011" name="Nature">
        <title>The Medicago genome provides insight into the evolution of rhizobial symbioses.</title>
        <authorList>
            <person name="Young N.D."/>
            <person name="Debelle F."/>
            <person name="Oldroyd G.E."/>
            <person name="Geurts R."/>
            <person name="Cannon S.B."/>
            <person name="Udvardi M.K."/>
            <person name="Benedito V.A."/>
            <person name="Mayer K.F."/>
            <person name="Gouzy J."/>
            <person name="Schoof H."/>
            <person name="Van de Peer Y."/>
            <person name="Proost S."/>
            <person name="Cook D.R."/>
            <person name="Meyers B.C."/>
            <person name="Spannagl M."/>
            <person name="Cheung F."/>
            <person name="De Mita S."/>
            <person name="Krishnakumar V."/>
            <person name="Gundlach H."/>
            <person name="Zhou S."/>
            <person name="Mudge J."/>
            <person name="Bharti A.K."/>
            <person name="Murray J.D."/>
            <person name="Naoumkina M.A."/>
            <person name="Rosen B."/>
            <person name="Silverstein K.A."/>
            <person name="Tang H."/>
            <person name="Rombauts S."/>
            <person name="Zhao P.X."/>
            <person name="Zhou P."/>
            <person name="Barbe V."/>
            <person name="Bardou P."/>
            <person name="Bechner M."/>
            <person name="Bellec A."/>
            <person name="Berger A."/>
            <person name="Berges H."/>
            <person name="Bidwell S."/>
            <person name="Bisseling T."/>
            <person name="Choisne N."/>
            <person name="Couloux A."/>
            <person name="Denny R."/>
            <person name="Deshpande S."/>
            <person name="Dai X."/>
            <person name="Doyle J.J."/>
            <person name="Dudez A.M."/>
            <person name="Farmer A.D."/>
            <person name="Fouteau S."/>
            <person name="Franken C."/>
            <person name="Gibelin C."/>
            <person name="Gish J."/>
            <person name="Goldstein S."/>
            <person name="Gonzalez A.J."/>
            <person name="Green P.J."/>
            <person name="Hallab A."/>
            <person name="Hartog M."/>
            <person name="Hua A."/>
            <person name="Humphray S.J."/>
            <person name="Jeong D.H."/>
            <person name="Jing Y."/>
            <person name="Jocker A."/>
            <person name="Kenton S.M."/>
            <person name="Kim D.J."/>
            <person name="Klee K."/>
            <person name="Lai H."/>
            <person name="Lang C."/>
            <person name="Lin S."/>
            <person name="Macmil S.L."/>
            <person name="Magdelenat G."/>
            <person name="Matthews L."/>
            <person name="McCorrison J."/>
            <person name="Monaghan E.L."/>
            <person name="Mun J.H."/>
            <person name="Najar F.Z."/>
            <person name="Nicholson C."/>
            <person name="Noirot C."/>
            <person name="O'Bleness M."/>
            <person name="Paule C.R."/>
            <person name="Poulain J."/>
            <person name="Prion F."/>
            <person name="Qin B."/>
            <person name="Qu C."/>
            <person name="Retzel E.F."/>
            <person name="Riddle C."/>
            <person name="Sallet E."/>
            <person name="Samain S."/>
            <person name="Samson N."/>
            <person name="Sanders I."/>
            <person name="Saurat O."/>
            <person name="Scarpelli C."/>
            <person name="Schiex T."/>
            <person name="Segurens B."/>
            <person name="Severin A.J."/>
            <person name="Sherrier D.J."/>
            <person name="Shi R."/>
            <person name="Sims S."/>
            <person name="Singer S.R."/>
            <person name="Sinharoy S."/>
            <person name="Sterck L."/>
            <person name="Viollet A."/>
            <person name="Wang B.B."/>
            <person name="Wang K."/>
            <person name="Wang M."/>
            <person name="Wang X."/>
            <person name="Warfsmann J."/>
            <person name="Weissenbach J."/>
            <person name="White D.D."/>
            <person name="White J.D."/>
            <person name="Wiley G.B."/>
            <person name="Wincker P."/>
            <person name="Xing Y."/>
            <person name="Yang L."/>
            <person name="Yao Z."/>
            <person name="Ying F."/>
            <person name="Zhai J."/>
            <person name="Zhou L."/>
            <person name="Zuber A."/>
            <person name="Denarie J."/>
            <person name="Dixon R.A."/>
            <person name="May G.D."/>
            <person name="Schwartz D.C."/>
            <person name="Rogers J."/>
            <person name="Quetier F."/>
            <person name="Town C.D."/>
            <person name="Roe B.A."/>
        </authorList>
    </citation>
    <scope>NUCLEOTIDE SEQUENCE [LARGE SCALE GENOMIC DNA]</scope>
    <source>
        <strain evidence="4">A17</strain>
        <strain evidence="6 7">cv. Jemalong A17</strain>
    </source>
</reference>
<dbReference type="KEGG" id="mtr:120575724"/>
<feature type="chain" id="PRO_5014572990" evidence="3">
    <location>
        <begin position="26"/>
        <end position="224"/>
    </location>
</feature>
<dbReference type="STRING" id="3880.G7JLT6"/>